<feature type="transmembrane region" description="Helical" evidence="1">
    <location>
        <begin position="55"/>
        <end position="75"/>
    </location>
</feature>
<dbReference type="AlphaFoldDB" id="D5DTB0"/>
<feature type="transmembrane region" description="Helical" evidence="1">
    <location>
        <begin position="82"/>
        <end position="102"/>
    </location>
</feature>
<dbReference type="Pfam" id="PF09515">
    <property type="entry name" value="Thia_YuaJ"/>
    <property type="match status" value="1"/>
</dbReference>
<keyword evidence="1" id="KW-0812">Transmembrane</keyword>
<feature type="transmembrane region" description="Helical" evidence="1">
    <location>
        <begin position="140"/>
        <end position="167"/>
    </location>
</feature>
<dbReference type="HOGENOM" id="CLU_090959_2_0_9"/>
<reference evidence="2 3" key="1">
    <citation type="journal article" date="2011" name="J. Bacteriol.">
        <title>Genome sequences of the biotechnologically important Bacillus megaterium strains QM B1551 and DSM319.</title>
        <authorList>
            <person name="Eppinger M."/>
            <person name="Bunk B."/>
            <person name="Johns M.A."/>
            <person name="Edirisinghe J.N."/>
            <person name="Kutumbaka K.K."/>
            <person name="Koenig S.S."/>
            <person name="Huot Creasy H."/>
            <person name="Rosovitz M.J."/>
            <person name="Riley D.R."/>
            <person name="Daugherty S."/>
            <person name="Martin M."/>
            <person name="Elbourne L.D."/>
            <person name="Paulsen I."/>
            <person name="Biedendieck R."/>
            <person name="Braun C."/>
            <person name="Grayburn S."/>
            <person name="Dhingra S."/>
            <person name="Lukyanchuk V."/>
            <person name="Ball B."/>
            <person name="Ul-Qamar R."/>
            <person name="Seibel J."/>
            <person name="Bremer E."/>
            <person name="Jahn D."/>
            <person name="Ravel J."/>
            <person name="Vary P.S."/>
        </authorList>
    </citation>
    <scope>NUCLEOTIDE SEQUENCE [LARGE SCALE GENOMIC DNA]</scope>
    <source>
        <strain evidence="3">ATCC 12872 / QMB1551</strain>
    </source>
</reference>
<keyword evidence="1" id="KW-1133">Transmembrane helix</keyword>
<evidence type="ECO:0000256" key="1">
    <source>
        <dbReference type="SAM" id="Phobius"/>
    </source>
</evidence>
<dbReference type="InterPro" id="IPR012651">
    <property type="entry name" value="Thia_Transptr_ThiT"/>
</dbReference>
<dbReference type="Gene3D" id="1.10.1760.20">
    <property type="match status" value="1"/>
</dbReference>
<sequence>MGIVAYICLLLCKPFDMNDSKTGVRNVNKALPLQAKIEIAIFAALALLLDLLPSIKIATAVSISFSMVPIFIMCFRWGVKGGALSGLLWGLLQLATGTAYILTALQTFIEYIVAFAFIGFGGVFSQSIKTNLANNNRSKAFVLIVLSLVIGSFARYFWHFIAGIIFWGSYAPKGMSALWYSFSMNGISMVGSLIACLVILSLLIPSASRMIVTKSHS</sequence>
<gene>
    <name evidence="2" type="ordered locus">BMQ_2535</name>
</gene>
<name>D5DTB0_PRIM1</name>
<feature type="transmembrane region" description="Helical" evidence="1">
    <location>
        <begin position="108"/>
        <end position="128"/>
    </location>
</feature>
<dbReference type="NCBIfam" id="TIGR02357">
    <property type="entry name" value="ECF_ThiT_YuaJ"/>
    <property type="match status" value="1"/>
</dbReference>
<dbReference type="GO" id="GO:0015234">
    <property type="term" value="F:thiamine transmembrane transporter activity"/>
    <property type="evidence" value="ECO:0007669"/>
    <property type="project" value="InterPro"/>
</dbReference>
<keyword evidence="1" id="KW-0472">Membrane</keyword>
<dbReference type="Proteomes" id="UP000000935">
    <property type="component" value="Chromosome"/>
</dbReference>
<accession>D5DTB0</accession>
<evidence type="ECO:0000313" key="2">
    <source>
        <dbReference type="EMBL" id="ADE69557.1"/>
    </source>
</evidence>
<dbReference type="EMBL" id="CP001983">
    <property type="protein sequence ID" value="ADE69557.1"/>
    <property type="molecule type" value="Genomic_DNA"/>
</dbReference>
<proteinExistence type="predicted"/>
<protein>
    <submittedName>
        <fullName evidence="2">Probable proton-coupled thiamine transporter YuaJ</fullName>
    </submittedName>
</protein>
<dbReference type="eggNOG" id="COG3859">
    <property type="taxonomic scope" value="Bacteria"/>
</dbReference>
<evidence type="ECO:0000313" key="3">
    <source>
        <dbReference type="Proteomes" id="UP000000935"/>
    </source>
</evidence>
<keyword evidence="3" id="KW-1185">Reference proteome</keyword>
<organism evidence="2 3">
    <name type="scientific">Priestia megaterium (strain ATCC 12872 / QMB1551)</name>
    <name type="common">Bacillus megaterium</name>
    <dbReference type="NCBI Taxonomy" id="545693"/>
    <lineage>
        <taxon>Bacteria</taxon>
        <taxon>Bacillati</taxon>
        <taxon>Bacillota</taxon>
        <taxon>Bacilli</taxon>
        <taxon>Bacillales</taxon>
        <taxon>Bacillaceae</taxon>
        <taxon>Priestia</taxon>
    </lineage>
</organism>
<feature type="transmembrane region" description="Helical" evidence="1">
    <location>
        <begin position="179"/>
        <end position="204"/>
    </location>
</feature>
<dbReference type="STRING" id="545693.BMQ_2535"/>
<dbReference type="GO" id="GO:0005886">
    <property type="term" value="C:plasma membrane"/>
    <property type="evidence" value="ECO:0007669"/>
    <property type="project" value="InterPro"/>
</dbReference>
<dbReference type="KEGG" id="bmq:BMQ_2535"/>